<protein>
    <submittedName>
        <fullName evidence="4">Alpha-amylase family glycosyl hydrolase</fullName>
    </submittedName>
</protein>
<evidence type="ECO:0000259" key="3">
    <source>
        <dbReference type="SMART" id="SM00642"/>
    </source>
</evidence>
<dbReference type="Pfam" id="PF00128">
    <property type="entry name" value="Alpha-amylase"/>
    <property type="match status" value="1"/>
</dbReference>
<evidence type="ECO:0000313" key="5">
    <source>
        <dbReference type="Proteomes" id="UP001589894"/>
    </source>
</evidence>
<sequence>MTAGESRDPWWREAVVYEIYLRSYADGTGDGLGDLPGARARLAHPRDLGVDAVWLTPFYPSPDQDGGYDVTDHRAVDPRAGTLGDLDGLLAEAHTAGLRVVLDLVLNHVSSLHPWFRAARAGPPGSAARRRFHIRPGRGPGRAQPPTNWRSIFGGPAWSPLGDGEWYLHLFDAEQPDLRHDHPEVAEDAAATLRFWLDRGVDGVRFDAAGSLAKDPRYPDLPPGWRPGDPAPYSDRDEAHAIYRRWARLLAGYPGDRLGVAETWGGPDVIGPYLRPDELGQAFAMEPLFWSAEDAARWRAGVTELIATATQHGRLPAWVHGSHDVRRAADRWGADGARAVLLLMLALPGAVYLYAGDELGLPEVAVPDDAIRDPVFRRSAGRDRGRDGARVPLPWQDGPPPYGFGPDGTTPWLPQPAGWGGYAVDRQAADPASTLTLTRTALRLRDRHWRGRPAEPSWLAGPDGLLAFRRGADGPTCLVNLGAGPVPWRRYGDRPLLASRPDLGDLLPPRSAAWLA</sequence>
<feature type="compositionally biased region" description="Basic and acidic residues" evidence="2">
    <location>
        <begin position="376"/>
        <end position="389"/>
    </location>
</feature>
<dbReference type="Gene3D" id="3.90.400.10">
    <property type="entry name" value="Oligo-1,6-glucosidase, Domain 2"/>
    <property type="match status" value="1"/>
</dbReference>
<dbReference type="InterPro" id="IPR017853">
    <property type="entry name" value="GH"/>
</dbReference>
<dbReference type="SUPFAM" id="SSF51445">
    <property type="entry name" value="(Trans)glycosidases"/>
    <property type="match status" value="1"/>
</dbReference>
<proteinExistence type="inferred from homology"/>
<feature type="region of interest" description="Disordered" evidence="2">
    <location>
        <begin position="376"/>
        <end position="399"/>
    </location>
</feature>
<dbReference type="PANTHER" id="PTHR10357:SF179">
    <property type="entry name" value="NEUTRAL AND BASIC AMINO ACID TRANSPORT PROTEIN RBAT"/>
    <property type="match status" value="1"/>
</dbReference>
<keyword evidence="4" id="KW-0378">Hydrolase</keyword>
<comment type="caution">
    <text evidence="4">The sequence shown here is derived from an EMBL/GenBank/DDBJ whole genome shotgun (WGS) entry which is preliminary data.</text>
</comment>
<organism evidence="4 5">
    <name type="scientific">Plantactinospora siamensis</name>
    <dbReference type="NCBI Taxonomy" id="555372"/>
    <lineage>
        <taxon>Bacteria</taxon>
        <taxon>Bacillati</taxon>
        <taxon>Actinomycetota</taxon>
        <taxon>Actinomycetes</taxon>
        <taxon>Micromonosporales</taxon>
        <taxon>Micromonosporaceae</taxon>
        <taxon>Plantactinospora</taxon>
    </lineage>
</organism>
<dbReference type="PANTHER" id="PTHR10357">
    <property type="entry name" value="ALPHA-AMYLASE FAMILY MEMBER"/>
    <property type="match status" value="1"/>
</dbReference>
<dbReference type="SMART" id="SM00642">
    <property type="entry name" value="Aamy"/>
    <property type="match status" value="1"/>
</dbReference>
<accession>A0ABV6P278</accession>
<dbReference type="RefSeq" id="WP_377342383.1">
    <property type="nucleotide sequence ID" value="NZ_JBHLUE010000019.1"/>
</dbReference>
<dbReference type="Proteomes" id="UP001589894">
    <property type="component" value="Unassembled WGS sequence"/>
</dbReference>
<dbReference type="Gene3D" id="3.20.20.80">
    <property type="entry name" value="Glycosidases"/>
    <property type="match status" value="2"/>
</dbReference>
<keyword evidence="5" id="KW-1185">Reference proteome</keyword>
<evidence type="ECO:0000313" key="4">
    <source>
        <dbReference type="EMBL" id="MFC0567137.1"/>
    </source>
</evidence>
<evidence type="ECO:0000256" key="1">
    <source>
        <dbReference type="ARBA" id="ARBA00008061"/>
    </source>
</evidence>
<evidence type="ECO:0000256" key="2">
    <source>
        <dbReference type="SAM" id="MobiDB-lite"/>
    </source>
</evidence>
<gene>
    <name evidence="4" type="ORF">ACFFHU_23735</name>
</gene>
<comment type="similarity">
    <text evidence="1">Belongs to the glycosyl hydrolase 13 family.</text>
</comment>
<dbReference type="InterPro" id="IPR045857">
    <property type="entry name" value="O16G_dom_2"/>
</dbReference>
<dbReference type="EMBL" id="JBHLUE010000019">
    <property type="protein sequence ID" value="MFC0567137.1"/>
    <property type="molecule type" value="Genomic_DNA"/>
</dbReference>
<dbReference type="GO" id="GO:0016787">
    <property type="term" value="F:hydrolase activity"/>
    <property type="evidence" value="ECO:0007669"/>
    <property type="project" value="UniProtKB-KW"/>
</dbReference>
<reference evidence="4 5" key="1">
    <citation type="submission" date="2024-09" db="EMBL/GenBank/DDBJ databases">
        <authorList>
            <person name="Sun Q."/>
            <person name="Mori K."/>
        </authorList>
    </citation>
    <scope>NUCLEOTIDE SEQUENCE [LARGE SCALE GENOMIC DNA]</scope>
    <source>
        <strain evidence="4 5">TBRC 2205</strain>
    </source>
</reference>
<name>A0ABV6P278_9ACTN</name>
<dbReference type="InterPro" id="IPR006047">
    <property type="entry name" value="GH13_cat_dom"/>
</dbReference>
<feature type="domain" description="Glycosyl hydrolase family 13 catalytic" evidence="3">
    <location>
        <begin position="18"/>
        <end position="390"/>
    </location>
</feature>